<proteinExistence type="predicted"/>
<comment type="caution">
    <text evidence="1">The sequence shown here is derived from an EMBL/GenBank/DDBJ whole genome shotgun (WGS) entry which is preliminary data.</text>
</comment>
<dbReference type="RefSeq" id="WP_006044076.1">
    <property type="nucleotide sequence ID" value="NZ_CAKAQN010000036.1"/>
</dbReference>
<evidence type="ECO:0000313" key="1">
    <source>
        <dbReference type="EMBL" id="RAS43252.1"/>
    </source>
</evidence>
<evidence type="ECO:0000313" key="2">
    <source>
        <dbReference type="Proteomes" id="UP000249852"/>
    </source>
</evidence>
<organism evidence="1 2">
    <name type="scientific">Prevotella pallens</name>
    <dbReference type="NCBI Taxonomy" id="60133"/>
    <lineage>
        <taxon>Bacteria</taxon>
        <taxon>Pseudomonadati</taxon>
        <taxon>Bacteroidota</taxon>
        <taxon>Bacteroidia</taxon>
        <taxon>Bacteroidales</taxon>
        <taxon>Prevotellaceae</taxon>
        <taxon>Prevotella</taxon>
    </lineage>
</organism>
<gene>
    <name evidence="1" type="ORF">BC673_12522</name>
</gene>
<name>A0ABX9DQX4_9BACT</name>
<dbReference type="EMBL" id="QLTQ01000025">
    <property type="protein sequence ID" value="RAS43252.1"/>
    <property type="molecule type" value="Genomic_DNA"/>
</dbReference>
<keyword evidence="2" id="KW-1185">Reference proteome</keyword>
<dbReference type="Proteomes" id="UP000249852">
    <property type="component" value="Unassembled WGS sequence"/>
</dbReference>
<protein>
    <recommendedName>
        <fullName evidence="3">Por secretion system C-terminal sorting domain</fullName>
    </recommendedName>
</protein>
<sequence length="327" mass="37070">MKKIFFKSLNMRNRGIYTLKLCLLFILSTMFVSISYAQTNVIDGHEYVDMGLPSGTLWATCNIGAESSTDFGDYFAWGETEPKEEYTDENYKFFEGYKELPGVGCYLLCTNIGEDICGTEYDAARVKWGGRWRLPTFEEVGELVRLCWNKWEEVDGIWGRRFHYGANENTLFLPAAGYAATYQGTTYRNQNWKGSCWTGTLHRAEGDPDDLIMKAKDIDYDSGSVGRRSSIRTIGLPIRPVINPRETGIDDIAYTRNIYVIYRNGSIELSSIENCDHIDILNVCGQKILSSTVTTKSIETPHFSKGIYICALAKQGKLVCTRRIIVK</sequence>
<accession>A0ABX9DQX4</accession>
<evidence type="ECO:0008006" key="3">
    <source>
        <dbReference type="Google" id="ProtNLM"/>
    </source>
</evidence>
<reference evidence="1 2" key="1">
    <citation type="submission" date="2018-06" db="EMBL/GenBank/DDBJ databases">
        <title>Genomic Encyclopedia of Archaeal and Bacterial Type Strains, Phase II (KMG-II): from individual species to whole genera.</title>
        <authorList>
            <person name="Goeker M."/>
        </authorList>
    </citation>
    <scope>NUCLEOTIDE SEQUENCE [LARGE SCALE GENOMIC DNA]</scope>
    <source>
        <strain evidence="1 2">DSM 18710</strain>
    </source>
</reference>